<dbReference type="GO" id="GO:0045732">
    <property type="term" value="P:positive regulation of protein catabolic process"/>
    <property type="evidence" value="ECO:0007669"/>
    <property type="project" value="TreeGrafter"/>
</dbReference>
<dbReference type="Gene3D" id="2.30.30.220">
    <property type="entry name" value="SspB-like"/>
    <property type="match status" value="1"/>
</dbReference>
<dbReference type="AlphaFoldDB" id="A0A172YEM1"/>
<dbReference type="InterPro" id="IPR007481">
    <property type="entry name" value="SspB"/>
</dbReference>
<keyword evidence="2" id="KW-0645">Protease</keyword>
<dbReference type="GO" id="GO:0005829">
    <property type="term" value="C:cytosol"/>
    <property type="evidence" value="ECO:0007669"/>
    <property type="project" value="TreeGrafter"/>
</dbReference>
<proteinExistence type="predicted"/>
<organism evidence="2 3">
    <name type="scientific">Halotalea alkalilenta</name>
    <dbReference type="NCBI Taxonomy" id="376489"/>
    <lineage>
        <taxon>Bacteria</taxon>
        <taxon>Pseudomonadati</taxon>
        <taxon>Pseudomonadota</taxon>
        <taxon>Gammaproteobacteria</taxon>
        <taxon>Oceanospirillales</taxon>
        <taxon>Halomonadaceae</taxon>
        <taxon>Halotalea</taxon>
    </lineage>
</organism>
<sequence length="152" mass="17139">MLSSRPYLTRALYDWLLDNDHTPYIVVDAMQEHVVVPKQFVQNGQIVLNIAPTAVRDLRIENEMISFNARFGGEPMEVWVPIDALVAIYSRESGAGMVFGHEPVLPQPEDEENGAKLESVPNEGRAEHEENHAPGGDDDRPERKRPSLRVIK</sequence>
<dbReference type="RefSeq" id="WP_064122476.1">
    <property type="nucleotide sequence ID" value="NZ_CP015243.1"/>
</dbReference>
<dbReference type="Pfam" id="PF04386">
    <property type="entry name" value="SspB"/>
    <property type="match status" value="1"/>
</dbReference>
<dbReference type="PIRSF" id="PIRSF005276">
    <property type="entry name" value="SspB"/>
    <property type="match status" value="1"/>
</dbReference>
<feature type="compositionally biased region" description="Basic and acidic residues" evidence="1">
    <location>
        <begin position="124"/>
        <end position="145"/>
    </location>
</feature>
<dbReference type="PANTHER" id="PTHR37486:SF1">
    <property type="entry name" value="STRINGENT STARVATION PROTEIN B"/>
    <property type="match status" value="1"/>
</dbReference>
<evidence type="ECO:0000256" key="1">
    <source>
        <dbReference type="SAM" id="MobiDB-lite"/>
    </source>
</evidence>
<accession>A0A172YEM1</accession>
<dbReference type="STRING" id="376489.A5892_08680"/>
<dbReference type="PANTHER" id="PTHR37486">
    <property type="entry name" value="STRINGENT STARVATION PROTEIN B"/>
    <property type="match status" value="1"/>
</dbReference>
<dbReference type="InterPro" id="IPR036760">
    <property type="entry name" value="SspB-like_sf"/>
</dbReference>
<dbReference type="NCBIfam" id="NF008769">
    <property type="entry name" value="PRK11798.2-5"/>
    <property type="match status" value="1"/>
</dbReference>
<dbReference type="EMBL" id="CP015243">
    <property type="protein sequence ID" value="ANF57532.1"/>
    <property type="molecule type" value="Genomic_DNA"/>
</dbReference>
<dbReference type="SUPFAM" id="SSF101738">
    <property type="entry name" value="SspB-like"/>
    <property type="match status" value="1"/>
</dbReference>
<gene>
    <name evidence="2" type="ORF">A5892_08680</name>
</gene>
<feature type="region of interest" description="Disordered" evidence="1">
    <location>
        <begin position="99"/>
        <end position="152"/>
    </location>
</feature>
<dbReference type="GO" id="GO:0008233">
    <property type="term" value="F:peptidase activity"/>
    <property type="evidence" value="ECO:0007669"/>
    <property type="project" value="UniProtKB-KW"/>
</dbReference>
<dbReference type="KEGG" id="haa:A5892_08680"/>
<protein>
    <submittedName>
        <fullName evidence="2">ClpXP protease specificity-enhancing factor</fullName>
    </submittedName>
</protein>
<evidence type="ECO:0000313" key="2">
    <source>
        <dbReference type="EMBL" id="ANF57532.1"/>
    </source>
</evidence>
<name>A0A172YEM1_9GAMM</name>
<dbReference type="GO" id="GO:0006508">
    <property type="term" value="P:proteolysis"/>
    <property type="evidence" value="ECO:0007669"/>
    <property type="project" value="UniProtKB-KW"/>
</dbReference>
<reference evidence="2 3" key="1">
    <citation type="submission" date="2016-04" db="EMBL/GenBank/DDBJ databases">
        <title>Complete Genome Sequence of Halotalea alkalilenta IHB B 13600.</title>
        <authorList>
            <person name="Swarnkar M.K."/>
            <person name="Sharma A."/>
            <person name="Kaushal K."/>
            <person name="Soni R."/>
            <person name="Rana S."/>
            <person name="Singh A.K."/>
            <person name="Gulati A."/>
        </authorList>
    </citation>
    <scope>NUCLEOTIDE SEQUENCE [LARGE SCALE GENOMIC DNA]</scope>
    <source>
        <strain evidence="2 3">IHB B 13600</strain>
    </source>
</reference>
<dbReference type="GO" id="GO:0005840">
    <property type="term" value="C:ribosome"/>
    <property type="evidence" value="ECO:0007669"/>
    <property type="project" value="TreeGrafter"/>
</dbReference>
<keyword evidence="3" id="KW-1185">Reference proteome</keyword>
<evidence type="ECO:0000313" key="3">
    <source>
        <dbReference type="Proteomes" id="UP000077875"/>
    </source>
</evidence>
<dbReference type="Proteomes" id="UP000077875">
    <property type="component" value="Chromosome"/>
</dbReference>
<keyword evidence="2" id="KW-0378">Hydrolase</keyword>
<dbReference type="NCBIfam" id="NF008763">
    <property type="entry name" value="PRK11798.1-2"/>
    <property type="match status" value="1"/>
</dbReference>